<accession>A0A9Q0E956</accession>
<evidence type="ECO:0000313" key="2">
    <source>
        <dbReference type="Proteomes" id="UP001148018"/>
    </source>
</evidence>
<keyword evidence="2" id="KW-1185">Reference proteome</keyword>
<name>A0A9Q0E956_9TELE</name>
<evidence type="ECO:0000313" key="1">
    <source>
        <dbReference type="EMBL" id="KAJ3602324.1"/>
    </source>
</evidence>
<dbReference type="EMBL" id="JANIIK010000046">
    <property type="protein sequence ID" value="KAJ3602324.1"/>
    <property type="molecule type" value="Genomic_DNA"/>
</dbReference>
<proteinExistence type="predicted"/>
<protein>
    <submittedName>
        <fullName evidence="1">Uncharacterized protein</fullName>
    </submittedName>
</protein>
<comment type="caution">
    <text evidence="1">The sequence shown here is derived from an EMBL/GenBank/DDBJ whole genome shotgun (WGS) entry which is preliminary data.</text>
</comment>
<reference evidence="1" key="1">
    <citation type="submission" date="2022-07" db="EMBL/GenBank/DDBJ databases">
        <title>Chromosome-level genome of Muraenolepis orangiensis.</title>
        <authorList>
            <person name="Kim J."/>
        </authorList>
    </citation>
    <scope>NUCLEOTIDE SEQUENCE</scope>
    <source>
        <strain evidence="1">KU_S4_2022</strain>
        <tissue evidence="1">Muscle</tissue>
    </source>
</reference>
<gene>
    <name evidence="1" type="ORF">NHX12_030083</name>
</gene>
<dbReference type="AlphaFoldDB" id="A0A9Q0E956"/>
<sequence length="102" mass="11130">MLPHYTWVSARGETVLKTQGSVPYSMVESRFSTIQNGGVTVQIHTTISRCHKDSSGLAFENNCRSDRLHGPSPSLATSCDSDGLGDRLFLLFMGMMMAITST</sequence>
<dbReference type="Proteomes" id="UP001148018">
    <property type="component" value="Unassembled WGS sequence"/>
</dbReference>
<organism evidence="1 2">
    <name type="scientific">Muraenolepis orangiensis</name>
    <name type="common">Patagonian moray cod</name>
    <dbReference type="NCBI Taxonomy" id="630683"/>
    <lineage>
        <taxon>Eukaryota</taxon>
        <taxon>Metazoa</taxon>
        <taxon>Chordata</taxon>
        <taxon>Craniata</taxon>
        <taxon>Vertebrata</taxon>
        <taxon>Euteleostomi</taxon>
        <taxon>Actinopterygii</taxon>
        <taxon>Neopterygii</taxon>
        <taxon>Teleostei</taxon>
        <taxon>Neoteleostei</taxon>
        <taxon>Acanthomorphata</taxon>
        <taxon>Zeiogadaria</taxon>
        <taxon>Gadariae</taxon>
        <taxon>Gadiformes</taxon>
        <taxon>Muraenolepidoidei</taxon>
        <taxon>Muraenolepididae</taxon>
        <taxon>Muraenolepis</taxon>
    </lineage>
</organism>